<dbReference type="Proteomes" id="UP000537326">
    <property type="component" value="Unassembled WGS sequence"/>
</dbReference>
<dbReference type="InterPro" id="IPR003018">
    <property type="entry name" value="GAF"/>
</dbReference>
<keyword evidence="2" id="KW-0804">Transcription</keyword>
<accession>A0A7Y9YH61</accession>
<dbReference type="Gene3D" id="1.10.10.10">
    <property type="entry name" value="Winged helix-like DNA-binding domain superfamily/Winged helix DNA-binding domain"/>
    <property type="match status" value="1"/>
</dbReference>
<feature type="domain" description="ANTAR" evidence="3">
    <location>
        <begin position="167"/>
        <end position="228"/>
    </location>
</feature>
<reference evidence="4 5" key="1">
    <citation type="submission" date="2020-07" db="EMBL/GenBank/DDBJ databases">
        <title>Sequencing the genomes of 1000 actinobacteria strains.</title>
        <authorList>
            <person name="Klenk H.-P."/>
        </authorList>
    </citation>
    <scope>NUCLEOTIDE SEQUENCE [LARGE SCALE GENOMIC DNA]</scope>
    <source>
        <strain evidence="4 5">DSM 18248</strain>
    </source>
</reference>
<dbReference type="Pfam" id="PF13185">
    <property type="entry name" value="GAF_2"/>
    <property type="match status" value="1"/>
</dbReference>
<dbReference type="SMART" id="SM01012">
    <property type="entry name" value="ANTAR"/>
    <property type="match status" value="1"/>
</dbReference>
<dbReference type="Gene3D" id="3.30.450.40">
    <property type="match status" value="1"/>
</dbReference>
<evidence type="ECO:0000259" key="3">
    <source>
        <dbReference type="PROSITE" id="PS50921"/>
    </source>
</evidence>
<name>A0A7Y9YH61_9ACTN</name>
<dbReference type="EMBL" id="JACBZI010000001">
    <property type="protein sequence ID" value="NYI12198.1"/>
    <property type="molecule type" value="Genomic_DNA"/>
</dbReference>
<dbReference type="RefSeq" id="WP_179532780.1">
    <property type="nucleotide sequence ID" value="NZ_BAAAPP010000001.1"/>
</dbReference>
<dbReference type="AlphaFoldDB" id="A0A7Y9YH61"/>
<evidence type="ECO:0000256" key="1">
    <source>
        <dbReference type="ARBA" id="ARBA00023015"/>
    </source>
</evidence>
<dbReference type="InterPro" id="IPR029016">
    <property type="entry name" value="GAF-like_dom_sf"/>
</dbReference>
<dbReference type="SMART" id="SM00065">
    <property type="entry name" value="GAF"/>
    <property type="match status" value="1"/>
</dbReference>
<organism evidence="4 5">
    <name type="scientific">Nocardioides marinus</name>
    <dbReference type="NCBI Taxonomy" id="374514"/>
    <lineage>
        <taxon>Bacteria</taxon>
        <taxon>Bacillati</taxon>
        <taxon>Actinomycetota</taxon>
        <taxon>Actinomycetes</taxon>
        <taxon>Propionibacteriales</taxon>
        <taxon>Nocardioidaceae</taxon>
        <taxon>Nocardioides</taxon>
    </lineage>
</organism>
<evidence type="ECO:0000256" key="2">
    <source>
        <dbReference type="ARBA" id="ARBA00023163"/>
    </source>
</evidence>
<dbReference type="SUPFAM" id="SSF55781">
    <property type="entry name" value="GAF domain-like"/>
    <property type="match status" value="1"/>
</dbReference>
<sequence length="241" mass="26553">MTREQLLARTFLELADTLGDDFDVLDFLQRLVDRTAEITGVTAAGLILLDHRDRLQLVASTTHGARELELFTLAIDEGPCLEVAGHGVSMVNLGAEESLERWPRFTQAAQLHGFRTTHVVPMRLRERVLGALSGFDVEESRLDVDTVAVMEAMAGVATIGLIQERTPRQRELMAQQLQRALRLRVEVEQAKGMVAELVDTDVGRAFDLLAGYSRRTGTPLGAVTSAVLERRLGPRELLADG</sequence>
<evidence type="ECO:0000313" key="4">
    <source>
        <dbReference type="EMBL" id="NYI12198.1"/>
    </source>
</evidence>
<dbReference type="InterPro" id="IPR036388">
    <property type="entry name" value="WH-like_DNA-bd_sf"/>
</dbReference>
<dbReference type="InterPro" id="IPR012074">
    <property type="entry name" value="GAF_ANTAR"/>
</dbReference>
<protein>
    <recommendedName>
        <fullName evidence="3">ANTAR domain-containing protein</fullName>
    </recommendedName>
</protein>
<proteinExistence type="predicted"/>
<keyword evidence="1" id="KW-0805">Transcription regulation</keyword>
<dbReference type="Pfam" id="PF03861">
    <property type="entry name" value="ANTAR"/>
    <property type="match status" value="1"/>
</dbReference>
<evidence type="ECO:0000313" key="5">
    <source>
        <dbReference type="Proteomes" id="UP000537326"/>
    </source>
</evidence>
<comment type="caution">
    <text evidence="4">The sequence shown here is derived from an EMBL/GenBank/DDBJ whole genome shotgun (WGS) entry which is preliminary data.</text>
</comment>
<dbReference type="PROSITE" id="PS50921">
    <property type="entry name" value="ANTAR"/>
    <property type="match status" value="1"/>
</dbReference>
<keyword evidence="5" id="KW-1185">Reference proteome</keyword>
<gene>
    <name evidence="4" type="ORF">BKA05_003713</name>
</gene>
<dbReference type="GO" id="GO:0003723">
    <property type="term" value="F:RNA binding"/>
    <property type="evidence" value="ECO:0007669"/>
    <property type="project" value="InterPro"/>
</dbReference>
<dbReference type="InterPro" id="IPR005561">
    <property type="entry name" value="ANTAR"/>
</dbReference>
<dbReference type="PIRSF" id="PIRSF036625">
    <property type="entry name" value="GAF_ANTAR"/>
    <property type="match status" value="1"/>
</dbReference>